<name>A0AA90PQD1_9HELI</name>
<feature type="region of interest" description="Disordered" evidence="1">
    <location>
        <begin position="131"/>
        <end position="226"/>
    </location>
</feature>
<sequence length="658" mass="73355">MKKIIWSVFFILLTSYEAQALIILTNKTINFNHKKTGSLKGNVVLGNKIQRAIAVGKYKVSSNGKDVVFNISSIIKDNQTHNLSSQPSVIKPINGSKNLKKGSKIILAGENQDEIAKIFGISLEDYQKKSGTKATSSTPSSSSSSSSSSGNSSTPSSSGSVSSGSSSGSFGSSSTGGFNSSSGSDYGSGYIPNASTNDTGGTNYYPVPNGNSNSDSSNSSGGNGGDEYSTQFCKSPAYDGKNSIGLSFIAKDGSCVDVKAQRDDTKCEYRYDFNEGVAIKQTQFYYVDNENQMKNVGGCVDLQGDEYRFPLYKDDSKCQLQIIKDKGYKGNQAYFFQTQILFRGADGLVHTAVDCSDYQNVQEELISYDKDPTSKQVKRVVNQYYIDPTTGQKVYINNGIISPFKFPYQEYACGAWEFDDANLQAYRRTQIKAFDNVANQYIDITSCDYSTDEGKTGRITQPYIKLPSEEKSGTTEAGDMNGTYEFEMEKRILTSYEEDSKNTGQCKYHRYYPHYQNGGIQTLAKWITTYKTTNTGVTIGYQRPKQEDEKEPSIYYVSKRVKTIDRTTRVIQNDLNLDSDYMKFYEANENYYKDESIKTSSGFTDFISKYYKPKKGGLCLMYNFYDVQNSDPHCHTWWAISNGYSCTSYNDYLLPPKK</sequence>
<keyword evidence="3" id="KW-0176">Collagen</keyword>
<dbReference type="Proteomes" id="UP001177258">
    <property type="component" value="Unassembled WGS sequence"/>
</dbReference>
<comment type="caution">
    <text evidence="3">The sequence shown here is derived from an EMBL/GenBank/DDBJ whole genome shotgun (WGS) entry which is preliminary data.</text>
</comment>
<proteinExistence type="predicted"/>
<gene>
    <name evidence="2" type="ORF">Q5I04_04030</name>
    <name evidence="3" type="ORF">Q5I06_03235</name>
</gene>
<evidence type="ECO:0000313" key="5">
    <source>
        <dbReference type="Proteomes" id="UP001240777"/>
    </source>
</evidence>
<evidence type="ECO:0000256" key="1">
    <source>
        <dbReference type="SAM" id="MobiDB-lite"/>
    </source>
</evidence>
<accession>A0AA90PQD1</accession>
<feature type="compositionally biased region" description="Low complexity" evidence="1">
    <location>
        <begin position="209"/>
        <end position="220"/>
    </location>
</feature>
<keyword evidence="5" id="KW-1185">Reference proteome</keyword>
<dbReference type="RefSeq" id="WP_305516923.1">
    <property type="nucleotide sequence ID" value="NZ_JAUPEV010000005.1"/>
</dbReference>
<feature type="compositionally biased region" description="Polar residues" evidence="1">
    <location>
        <begin position="193"/>
        <end position="202"/>
    </location>
</feature>
<reference evidence="3 5" key="1">
    <citation type="submission" date="2023-07" db="EMBL/GenBank/DDBJ databases">
        <title>Unpublished Manusciprt.</title>
        <authorList>
            <person name="Aydin F."/>
            <person name="Tarhane S."/>
            <person name="Saticioglu I.B."/>
            <person name="Karakaya E."/>
            <person name="Abay S."/>
            <person name="Guran O."/>
            <person name="Bozkurt E."/>
            <person name="Uzum N."/>
            <person name="Olgun K."/>
            <person name="Jablonski D."/>
        </authorList>
    </citation>
    <scope>NUCLEOTIDE SEQUENCE</scope>
    <source>
        <strain evidence="5">faydin-H75</strain>
        <strain evidence="3">Faydin-H76</strain>
    </source>
</reference>
<dbReference type="EMBL" id="JAUPEV010000005">
    <property type="protein sequence ID" value="MDO7253078.1"/>
    <property type="molecule type" value="Genomic_DNA"/>
</dbReference>
<evidence type="ECO:0000313" key="2">
    <source>
        <dbReference type="EMBL" id="MDO7253078.1"/>
    </source>
</evidence>
<dbReference type="Proteomes" id="UP001240777">
    <property type="component" value="Unassembled WGS sequence"/>
</dbReference>
<evidence type="ECO:0000313" key="3">
    <source>
        <dbReference type="EMBL" id="MDP2538796.1"/>
    </source>
</evidence>
<dbReference type="EMBL" id="JAUYZK010000003">
    <property type="protein sequence ID" value="MDP2538796.1"/>
    <property type="molecule type" value="Genomic_DNA"/>
</dbReference>
<dbReference type="AlphaFoldDB" id="A0AA90PQD1"/>
<reference evidence="2 4" key="3">
    <citation type="journal article" date="2024" name="Syst. Appl. Microbiol.">
        <title>Helicobacter cappadocius sp. nov., from lizards: The first psychrotrophic Helicobacter species.</title>
        <authorList>
            <person name="Aydin F."/>
            <person name="Tarhane S."/>
            <person name="Karakaya E."/>
            <person name="Abay S."/>
            <person name="Kayman T."/>
            <person name="Guran O."/>
            <person name="Bozkurt E."/>
            <person name="Uzum N."/>
            <person name="Avci A."/>
            <person name="Olgun K."/>
            <person name="Jablonski D."/>
            <person name="Guran C."/>
            <person name="Burcin Saticioglu I."/>
        </authorList>
    </citation>
    <scope>NUCLEOTIDE SEQUENCE [LARGE SCALE GENOMIC DNA]</scope>
    <source>
        <strain evidence="2">Faydin-H75</strain>
        <strain evidence="4">faydin-H76</strain>
    </source>
</reference>
<protein>
    <submittedName>
        <fullName evidence="3">Collagen-like protein</fullName>
    </submittedName>
</protein>
<reference evidence="2" key="2">
    <citation type="submission" date="2023-07" db="EMBL/GenBank/DDBJ databases">
        <authorList>
            <person name="Aydin F."/>
            <person name="Tarhane S."/>
            <person name="Saticioglu I.B."/>
            <person name="Karakaya E."/>
            <person name="Abay S."/>
            <person name="Guran O."/>
            <person name="Bozkurt E."/>
            <person name="Uzum N."/>
            <person name="Olgun K."/>
            <person name="Jablonski D."/>
        </authorList>
    </citation>
    <scope>NUCLEOTIDE SEQUENCE</scope>
    <source>
        <strain evidence="2">Faydin-H75</strain>
    </source>
</reference>
<feature type="compositionally biased region" description="Low complexity" evidence="1">
    <location>
        <begin position="135"/>
        <end position="189"/>
    </location>
</feature>
<organism evidence="3 4">
    <name type="scientific">Helicobacter cappadocius</name>
    <dbReference type="NCBI Taxonomy" id="3063998"/>
    <lineage>
        <taxon>Bacteria</taxon>
        <taxon>Pseudomonadati</taxon>
        <taxon>Campylobacterota</taxon>
        <taxon>Epsilonproteobacteria</taxon>
        <taxon>Campylobacterales</taxon>
        <taxon>Helicobacteraceae</taxon>
        <taxon>Helicobacter</taxon>
    </lineage>
</organism>
<evidence type="ECO:0000313" key="4">
    <source>
        <dbReference type="Proteomes" id="UP001177258"/>
    </source>
</evidence>